<evidence type="ECO:0000256" key="4">
    <source>
        <dbReference type="ARBA" id="ARBA00022842"/>
    </source>
</evidence>
<dbReference type="AlphaFoldDB" id="A0A6N7Z3Y8"/>
<organism evidence="6 7">
    <name type="scientific">Amycolatopsis pithecellobii</name>
    <dbReference type="NCBI Taxonomy" id="664692"/>
    <lineage>
        <taxon>Bacteria</taxon>
        <taxon>Bacillati</taxon>
        <taxon>Actinomycetota</taxon>
        <taxon>Actinomycetes</taxon>
        <taxon>Pseudonocardiales</taxon>
        <taxon>Pseudonocardiaceae</taxon>
        <taxon>Amycolatopsis</taxon>
    </lineage>
</organism>
<dbReference type="Pfam" id="PF01850">
    <property type="entry name" value="PIN"/>
    <property type="match status" value="1"/>
</dbReference>
<dbReference type="Proteomes" id="UP000440096">
    <property type="component" value="Unassembled WGS sequence"/>
</dbReference>
<protein>
    <submittedName>
        <fullName evidence="6">PIN domain-containing protein</fullName>
    </submittedName>
</protein>
<reference evidence="6 7" key="1">
    <citation type="submission" date="2019-11" db="EMBL/GenBank/DDBJ databases">
        <title>Draft genome of Amycolatopsis RM579.</title>
        <authorList>
            <person name="Duangmal K."/>
            <person name="Mingma R."/>
        </authorList>
    </citation>
    <scope>NUCLEOTIDE SEQUENCE [LARGE SCALE GENOMIC DNA]</scope>
    <source>
        <strain evidence="6 7">RM579</strain>
    </source>
</reference>
<dbReference type="RefSeq" id="WP_312867887.1">
    <property type="nucleotide sequence ID" value="NZ_WMBA01000017.1"/>
</dbReference>
<dbReference type="SUPFAM" id="SSF88723">
    <property type="entry name" value="PIN domain-like"/>
    <property type="match status" value="1"/>
</dbReference>
<dbReference type="CDD" id="cd09874">
    <property type="entry name" value="PIN_MT3492-like"/>
    <property type="match status" value="1"/>
</dbReference>
<name>A0A6N7Z3Y8_9PSEU</name>
<evidence type="ECO:0000256" key="3">
    <source>
        <dbReference type="ARBA" id="ARBA00022801"/>
    </source>
</evidence>
<evidence type="ECO:0000256" key="1">
    <source>
        <dbReference type="ARBA" id="ARBA00022722"/>
    </source>
</evidence>
<evidence type="ECO:0000313" key="6">
    <source>
        <dbReference type="EMBL" id="MTD55051.1"/>
    </source>
</evidence>
<proteinExistence type="predicted"/>
<comment type="caution">
    <text evidence="6">The sequence shown here is derived from an EMBL/GenBank/DDBJ whole genome shotgun (WGS) entry which is preliminary data.</text>
</comment>
<dbReference type="EMBL" id="WMBA01000017">
    <property type="protein sequence ID" value="MTD55051.1"/>
    <property type="molecule type" value="Genomic_DNA"/>
</dbReference>
<keyword evidence="7" id="KW-1185">Reference proteome</keyword>
<keyword evidence="1" id="KW-0540">Nuclease</keyword>
<evidence type="ECO:0000259" key="5">
    <source>
        <dbReference type="Pfam" id="PF01850"/>
    </source>
</evidence>
<keyword evidence="4" id="KW-0460">Magnesium</keyword>
<gene>
    <name evidence="6" type="ORF">GKO32_13830</name>
</gene>
<keyword evidence="3" id="KW-0378">Hydrolase</keyword>
<evidence type="ECO:0000256" key="2">
    <source>
        <dbReference type="ARBA" id="ARBA00022723"/>
    </source>
</evidence>
<dbReference type="GO" id="GO:0046872">
    <property type="term" value="F:metal ion binding"/>
    <property type="evidence" value="ECO:0007669"/>
    <property type="project" value="UniProtKB-KW"/>
</dbReference>
<dbReference type="InterPro" id="IPR029060">
    <property type="entry name" value="PIN-like_dom_sf"/>
</dbReference>
<evidence type="ECO:0000313" key="7">
    <source>
        <dbReference type="Proteomes" id="UP000440096"/>
    </source>
</evidence>
<accession>A0A6N7Z3Y8</accession>
<dbReference type="GO" id="GO:0004518">
    <property type="term" value="F:nuclease activity"/>
    <property type="evidence" value="ECO:0007669"/>
    <property type="project" value="UniProtKB-KW"/>
</dbReference>
<sequence>MSTFADSSALVKIYADEPGHEHIRELPALVISQLARIEVPAALWRKYRLGELSPQQVSVLVAEFEADFYGTLEQPGRFAVVPVSDLVLETASRLTRAHGLRAYDATQLACAQLAASADRDCRTFAAADKSLRAAAVGEGFMLVP</sequence>
<dbReference type="InterPro" id="IPR002716">
    <property type="entry name" value="PIN_dom"/>
</dbReference>
<feature type="domain" description="PIN" evidence="5">
    <location>
        <begin position="4"/>
        <end position="117"/>
    </location>
</feature>
<dbReference type="Gene3D" id="3.40.50.1010">
    <property type="entry name" value="5'-nuclease"/>
    <property type="match status" value="1"/>
</dbReference>
<dbReference type="GO" id="GO:0016787">
    <property type="term" value="F:hydrolase activity"/>
    <property type="evidence" value="ECO:0007669"/>
    <property type="project" value="UniProtKB-KW"/>
</dbReference>
<keyword evidence="2" id="KW-0479">Metal-binding</keyword>